<dbReference type="InterPro" id="IPR000742">
    <property type="entry name" value="EGF"/>
</dbReference>
<dbReference type="CDD" id="cd00054">
    <property type="entry name" value="EGF_CA"/>
    <property type="match status" value="2"/>
</dbReference>
<dbReference type="SUPFAM" id="SSF49899">
    <property type="entry name" value="Concanavalin A-like lectins/glucanases"/>
    <property type="match status" value="4"/>
</dbReference>
<dbReference type="SMART" id="SM00181">
    <property type="entry name" value="EGF"/>
    <property type="match status" value="2"/>
</dbReference>
<dbReference type="InterPro" id="IPR050372">
    <property type="entry name" value="Neurexin-related_CASP"/>
</dbReference>
<evidence type="ECO:0000256" key="5">
    <source>
        <dbReference type="SAM" id="Phobius"/>
    </source>
</evidence>
<dbReference type="CDD" id="cd00110">
    <property type="entry name" value="LamG"/>
    <property type="match status" value="2"/>
</dbReference>
<evidence type="ECO:0000256" key="1">
    <source>
        <dbReference type="ARBA" id="ARBA00022536"/>
    </source>
</evidence>
<dbReference type="PANTHER" id="PTHR15036">
    <property type="entry name" value="PIKACHURIN-LIKE PROTEIN"/>
    <property type="match status" value="1"/>
</dbReference>
<feature type="domain" description="EGF-like" evidence="7">
    <location>
        <begin position="427"/>
        <end position="464"/>
    </location>
</feature>
<keyword evidence="5" id="KW-0812">Transmembrane</keyword>
<evidence type="ECO:0000313" key="9">
    <source>
        <dbReference type="WBParaSite" id="MBELARI_LOCUS8074"/>
    </source>
</evidence>
<feature type="disulfide bond" evidence="4">
    <location>
        <begin position="454"/>
        <end position="463"/>
    </location>
</feature>
<dbReference type="PROSITE" id="PS50026">
    <property type="entry name" value="EGF_3"/>
    <property type="match status" value="2"/>
</dbReference>
<feature type="domain" description="EGF-like" evidence="7">
    <location>
        <begin position="848"/>
        <end position="885"/>
    </location>
</feature>
<keyword evidence="8" id="KW-1185">Reference proteome</keyword>
<keyword evidence="5" id="KW-1133">Transmembrane helix</keyword>
<keyword evidence="3 4" id="KW-1015">Disulfide bond</keyword>
<protein>
    <submittedName>
        <fullName evidence="9">Uncharacterized protein</fullName>
    </submittedName>
</protein>
<keyword evidence="2" id="KW-0677">Repeat</keyword>
<organism evidence="8 9">
    <name type="scientific">Mesorhabditis belari</name>
    <dbReference type="NCBI Taxonomy" id="2138241"/>
    <lineage>
        <taxon>Eukaryota</taxon>
        <taxon>Metazoa</taxon>
        <taxon>Ecdysozoa</taxon>
        <taxon>Nematoda</taxon>
        <taxon>Chromadorea</taxon>
        <taxon>Rhabditida</taxon>
        <taxon>Rhabditina</taxon>
        <taxon>Rhabditomorpha</taxon>
        <taxon>Rhabditoidea</taxon>
        <taxon>Rhabditidae</taxon>
        <taxon>Mesorhabditinae</taxon>
        <taxon>Mesorhabditis</taxon>
    </lineage>
</organism>
<dbReference type="InterPro" id="IPR001791">
    <property type="entry name" value="Laminin_G"/>
</dbReference>
<evidence type="ECO:0000259" key="7">
    <source>
        <dbReference type="PROSITE" id="PS50026"/>
    </source>
</evidence>
<accession>A0AAF3FLQ2</accession>
<evidence type="ECO:0000313" key="8">
    <source>
        <dbReference type="Proteomes" id="UP000887575"/>
    </source>
</evidence>
<name>A0AAF3FLQ2_9BILA</name>
<evidence type="ECO:0000256" key="2">
    <source>
        <dbReference type="ARBA" id="ARBA00022737"/>
    </source>
</evidence>
<feature type="domain" description="Laminin G" evidence="6">
    <location>
        <begin position="105"/>
        <end position="273"/>
    </location>
</feature>
<sequence length="1149" mass="126870">MPVSSECSDVSYSDTEIVFPQLKRITRIAVLGQISAFYVQTSMGDAPPRNVQTSTGKNMVLYSSLSNIPSWQHIDLLVNLVRIISVYKDNKKHQPALVMTVCDYDSRMLSLSDSPFSVDVSKTALVAMYENELTVQFRTFRSGLFFFSLSDHGDVLIAQIIQGTIQVIFDFGSLSPSKISGGRALDDGEWHEMRWVHQFDSVQLSIDGVLLNQTTPTGLYRKLDLHSQVHVAGRPPDEFSPNVESSFHGCLARMALNGVDLLAHAPSDFDAPCQMARPPAISLHPGASAWVPFSFLPFSFEFRTLPTPSILLHLLDTKNGTLLKITLEDGKTLQLISNFTKFKQISHPAISVADGGWHGLSLRIRGSRLEVDIDGFTVLWLEGSEVRRISVHLSSLVIASPGCYRSTTLDFATVRTEGKVERMKCAMIDRCLPNPCANGGECSQISLTEYTCDCPKGYSGTNCFTSEHYRSCEEWFFFRDRKLKKSEPMNAKLRNVTVDIDGGSKLRSFMMQCKRDVELNGGNVVITTMLSHDLINPVIVSGEQKPGAVKRGLDYGLAQEEMDALVEGFDECQQWMSYSCRGGARLMTYNDERTPSSWYATRSDKHALQWGEAPPYSRMCSCAVNSTCIHNRMCNCDSGEDGVDVGWNPFPQLLPVTALYLGGTSSTSAVNVSIGPLICRNKMVFESVTFSSKNARLSGSSRPPTDHFSLLLHIRFTHSLLSIFTWESVDGLHWFQLYIKGGQLIGEIVNGGETVTLSTKKAFNDGKWHSIYWEADSLGMRLSVDGSTVHYKGLILLPNVHQWTFGSREGKGLTGFAGVLRNIYLCGEEIVLGNSARKAPVKGVEIGEGGSCQPGFCHNGGLCVDGFDSHRCDCSLTPFGGHDCTKEYGMWVPLNSSLEIPWQNPNQQDLCHRMAIQTASSNISLIHGRSLFSAARFNLSMSGKGHLSVIGWDGFMFTHRKSDRSVVVNDERLHDITLCANKSGLKMSVDGLPLITLDGNWTFFETLNVWEILDKNFTGCVSRLRVGNSFPLKNAKASRLKHTGNIRFGTCPVNSLEVSQEEPTSTPFDEISISSVVRSRAAVISLTSIGGACLGGVLLLTLCVLVCWMRSRPEGVYKTNEGVEQYSGSGSRSEEPLVQSTLSNKEYFC</sequence>
<dbReference type="AlphaFoldDB" id="A0AAF3FLQ2"/>
<comment type="caution">
    <text evidence="4">Lacks conserved residue(s) required for the propagation of feature annotation.</text>
</comment>
<dbReference type="Gene3D" id="2.60.120.200">
    <property type="match status" value="3"/>
</dbReference>
<evidence type="ECO:0000256" key="3">
    <source>
        <dbReference type="ARBA" id="ARBA00023157"/>
    </source>
</evidence>
<dbReference type="PROSITE" id="PS00022">
    <property type="entry name" value="EGF_1"/>
    <property type="match status" value="1"/>
</dbReference>
<dbReference type="FunFam" id="2.10.25.10:FF:000095">
    <property type="entry name" value="Notch, isoform B"/>
    <property type="match status" value="1"/>
</dbReference>
<dbReference type="PROSITE" id="PS50025">
    <property type="entry name" value="LAM_G_DOMAIN"/>
    <property type="match status" value="2"/>
</dbReference>
<dbReference type="InterPro" id="IPR013320">
    <property type="entry name" value="ConA-like_dom_sf"/>
</dbReference>
<dbReference type="Pfam" id="PF02210">
    <property type="entry name" value="Laminin_G_2"/>
    <property type="match status" value="3"/>
</dbReference>
<keyword evidence="5" id="KW-0472">Membrane</keyword>
<evidence type="ECO:0000256" key="4">
    <source>
        <dbReference type="PROSITE-ProRule" id="PRU00076"/>
    </source>
</evidence>
<dbReference type="PROSITE" id="PS01186">
    <property type="entry name" value="EGF_2"/>
    <property type="match status" value="1"/>
</dbReference>
<dbReference type="SMART" id="SM00282">
    <property type="entry name" value="LamG"/>
    <property type="match status" value="3"/>
</dbReference>
<keyword evidence="1 4" id="KW-0245">EGF-like domain</keyword>
<dbReference type="Proteomes" id="UP000887575">
    <property type="component" value="Unassembled WGS sequence"/>
</dbReference>
<dbReference type="WBParaSite" id="MBELARI_LOCUS8074">
    <property type="protein sequence ID" value="MBELARI_LOCUS8074"/>
    <property type="gene ID" value="MBELARI_LOCUS8074"/>
</dbReference>
<dbReference type="PANTHER" id="PTHR15036:SF49">
    <property type="entry name" value="AXOTACTIN"/>
    <property type="match status" value="1"/>
</dbReference>
<reference evidence="9" key="1">
    <citation type="submission" date="2024-02" db="UniProtKB">
        <authorList>
            <consortium name="WormBaseParasite"/>
        </authorList>
    </citation>
    <scope>IDENTIFICATION</scope>
</reference>
<proteinExistence type="predicted"/>
<evidence type="ECO:0000259" key="6">
    <source>
        <dbReference type="PROSITE" id="PS50025"/>
    </source>
</evidence>
<dbReference type="Gene3D" id="2.10.25.10">
    <property type="entry name" value="Laminin"/>
    <property type="match status" value="2"/>
</dbReference>
<dbReference type="Pfam" id="PF00008">
    <property type="entry name" value="EGF"/>
    <property type="match status" value="1"/>
</dbReference>
<feature type="transmembrane region" description="Helical" evidence="5">
    <location>
        <begin position="1082"/>
        <end position="1108"/>
    </location>
</feature>
<feature type="domain" description="Laminin G" evidence="6">
    <location>
        <begin position="689"/>
        <end position="852"/>
    </location>
</feature>
<dbReference type="GO" id="GO:0016020">
    <property type="term" value="C:membrane"/>
    <property type="evidence" value="ECO:0007669"/>
    <property type="project" value="UniProtKB-SubCell"/>
</dbReference>